<dbReference type="Proteomes" id="UP000015102">
    <property type="component" value="Unassembled WGS sequence"/>
</dbReference>
<dbReference type="EMBL" id="CAQQ02089424">
    <property type="status" value="NOT_ANNOTATED_CDS"/>
    <property type="molecule type" value="Genomic_DNA"/>
</dbReference>
<evidence type="ECO:0000313" key="2">
    <source>
        <dbReference type="EnsemblMetazoa" id="MESCA004787-PA"/>
    </source>
</evidence>
<feature type="region of interest" description="Disordered" evidence="1">
    <location>
        <begin position="15"/>
        <end position="35"/>
    </location>
</feature>
<dbReference type="EMBL" id="CAQQ02089425">
    <property type="status" value="NOT_ANNOTATED_CDS"/>
    <property type="molecule type" value="Genomic_DNA"/>
</dbReference>
<evidence type="ECO:0000313" key="3">
    <source>
        <dbReference type="Proteomes" id="UP000015102"/>
    </source>
</evidence>
<name>T1GML1_MEGSC</name>
<dbReference type="AlphaFoldDB" id="T1GML1"/>
<keyword evidence="3" id="KW-1185">Reference proteome</keyword>
<sequence length="61" mass="6583">MSSLLTLELISPNAGMKVDPASLSTGSGDSRNCEKHSFSSLQCKEEDGYRRIHSNKIKGNG</sequence>
<protein>
    <submittedName>
        <fullName evidence="2">Uncharacterized protein</fullName>
    </submittedName>
</protein>
<reference evidence="3" key="1">
    <citation type="submission" date="2013-02" db="EMBL/GenBank/DDBJ databases">
        <authorList>
            <person name="Hughes D."/>
        </authorList>
    </citation>
    <scope>NUCLEOTIDE SEQUENCE</scope>
    <source>
        <strain>Durham</strain>
        <strain evidence="3">NC isolate 2 -- Noor lab</strain>
    </source>
</reference>
<accession>T1GML1</accession>
<dbReference type="HOGENOM" id="CLU_2925242_0_0_1"/>
<dbReference type="EnsemblMetazoa" id="MESCA004787-RA">
    <property type="protein sequence ID" value="MESCA004787-PA"/>
    <property type="gene ID" value="MESCA004787"/>
</dbReference>
<evidence type="ECO:0000256" key="1">
    <source>
        <dbReference type="SAM" id="MobiDB-lite"/>
    </source>
</evidence>
<reference evidence="2" key="2">
    <citation type="submission" date="2015-06" db="UniProtKB">
        <authorList>
            <consortium name="EnsemblMetazoa"/>
        </authorList>
    </citation>
    <scope>IDENTIFICATION</scope>
</reference>
<proteinExistence type="predicted"/>
<organism evidence="2 3">
    <name type="scientific">Megaselia scalaris</name>
    <name type="common">Humpbacked fly</name>
    <name type="synonym">Phora scalaris</name>
    <dbReference type="NCBI Taxonomy" id="36166"/>
    <lineage>
        <taxon>Eukaryota</taxon>
        <taxon>Metazoa</taxon>
        <taxon>Ecdysozoa</taxon>
        <taxon>Arthropoda</taxon>
        <taxon>Hexapoda</taxon>
        <taxon>Insecta</taxon>
        <taxon>Pterygota</taxon>
        <taxon>Neoptera</taxon>
        <taxon>Endopterygota</taxon>
        <taxon>Diptera</taxon>
        <taxon>Brachycera</taxon>
        <taxon>Muscomorpha</taxon>
        <taxon>Platypezoidea</taxon>
        <taxon>Phoridae</taxon>
        <taxon>Megaseliini</taxon>
        <taxon>Megaselia</taxon>
    </lineage>
</organism>